<name>A0A7S3B4B3_9VIRI</name>
<keyword evidence="1" id="KW-0677">Repeat</keyword>
<evidence type="ECO:0000313" key="4">
    <source>
        <dbReference type="EMBL" id="CAE0124605.1"/>
    </source>
</evidence>
<dbReference type="EMBL" id="HBHY01000256">
    <property type="protein sequence ID" value="CAE0124605.1"/>
    <property type="molecule type" value="Transcribed_RNA"/>
</dbReference>
<gene>
    <name evidence="4" type="ORF">PSIN1315_LOCUS166</name>
</gene>
<accession>A0A7S3B4B3</accession>
<keyword evidence="2" id="KW-0802">TPR repeat</keyword>
<protein>
    <submittedName>
        <fullName evidence="4">Uncharacterized protein</fullName>
    </submittedName>
</protein>
<reference evidence="4" key="1">
    <citation type="submission" date="2021-01" db="EMBL/GenBank/DDBJ databases">
        <authorList>
            <person name="Corre E."/>
            <person name="Pelletier E."/>
            <person name="Niang G."/>
            <person name="Scheremetjew M."/>
            <person name="Finn R."/>
            <person name="Kale V."/>
            <person name="Holt S."/>
            <person name="Cochrane G."/>
            <person name="Meng A."/>
            <person name="Brown T."/>
            <person name="Cohen L."/>
        </authorList>
    </citation>
    <scope>NUCLEOTIDE SEQUENCE</scope>
    <source>
        <strain evidence="4">RCC927</strain>
    </source>
</reference>
<feature type="region of interest" description="Disordered" evidence="3">
    <location>
        <begin position="77"/>
        <end position="127"/>
    </location>
</feature>
<proteinExistence type="predicted"/>
<dbReference type="PANTHER" id="PTHR22904:SF523">
    <property type="entry name" value="STRESS-INDUCED-PHOSPHOPROTEIN 1"/>
    <property type="match status" value="1"/>
</dbReference>
<dbReference type="SUPFAM" id="SSF48452">
    <property type="entry name" value="TPR-like"/>
    <property type="match status" value="1"/>
</dbReference>
<evidence type="ECO:0000256" key="3">
    <source>
        <dbReference type="SAM" id="MobiDB-lite"/>
    </source>
</evidence>
<dbReference type="Gene3D" id="1.25.40.10">
    <property type="entry name" value="Tetratricopeptide repeat domain"/>
    <property type="match status" value="1"/>
</dbReference>
<dbReference type="PANTHER" id="PTHR22904">
    <property type="entry name" value="TPR REPEAT CONTAINING PROTEIN"/>
    <property type="match status" value="1"/>
</dbReference>
<dbReference type="InterPro" id="IPR011990">
    <property type="entry name" value="TPR-like_helical_dom_sf"/>
</dbReference>
<dbReference type="GO" id="GO:0051879">
    <property type="term" value="F:Hsp90 protein binding"/>
    <property type="evidence" value="ECO:0007669"/>
    <property type="project" value="TreeGrafter"/>
</dbReference>
<sequence length="423" mass="44977">MEALAPVYSNRSAAFLKVNKLKQALADAKTCCELRPDWEKGWYRAGMAHEALAALGGDGAAVERAGAEKAYNKASELAPQSAELAQKSKPKRRSNKPGRAATASQGGSFSFPDAVPREAPKGERAWSTDELGRGDAAWLAATRAPSQLKGEDIGQAPEFVAAIFKAGEAVNAMGMWLGKYLALAQKQRPGKEVWFYEAPGLVALLDQGLWQALLDALGHVVMVIIGAEAQKGSNIAAAAAEAGAALAQACAGVMHNLLGPSLRAWSARQEHTQLLAAFAKVCATEGTFLTLPPGSDLAQSPEMAKFLMCAGQLLGDAEAYAALTGHAVLTRIRLNLLRAQTTAMRASSDEDKKKWKNEAESNARMLVLLLRVREAGKWEQVAEVLCDKDKAKTFHGEVAACVVQHELLAGAWPKFGYSGSVGL</sequence>
<evidence type="ECO:0000256" key="1">
    <source>
        <dbReference type="ARBA" id="ARBA00022737"/>
    </source>
</evidence>
<evidence type="ECO:0000256" key="2">
    <source>
        <dbReference type="ARBA" id="ARBA00022803"/>
    </source>
</evidence>
<organism evidence="4">
    <name type="scientific">Prasinoderma singulare</name>
    <dbReference type="NCBI Taxonomy" id="676789"/>
    <lineage>
        <taxon>Eukaryota</taxon>
        <taxon>Viridiplantae</taxon>
        <taxon>Prasinodermophyta</taxon>
        <taxon>Prasinodermophyceae</taxon>
        <taxon>Prasinodermales</taxon>
        <taxon>Prasinodermaceae</taxon>
        <taxon>Prasinoderma</taxon>
    </lineage>
</organism>
<dbReference type="AlphaFoldDB" id="A0A7S3B4B3"/>
<feature type="compositionally biased region" description="Basic and acidic residues" evidence="3">
    <location>
        <begin position="115"/>
        <end position="127"/>
    </location>
</feature>